<dbReference type="PRINTS" id="PR00463">
    <property type="entry name" value="EP450I"/>
</dbReference>
<dbReference type="Proteomes" id="UP000000268">
    <property type="component" value="Plasmid pREB6"/>
</dbReference>
<geneLocation type="plasmid" evidence="9 10">
    <name>pREB6</name>
</geneLocation>
<dbReference type="KEGG" id="amr:AM1_F0120"/>
<dbReference type="GO" id="GO:0005506">
    <property type="term" value="F:iron ion binding"/>
    <property type="evidence" value="ECO:0007669"/>
    <property type="project" value="InterPro"/>
</dbReference>
<evidence type="ECO:0000256" key="7">
    <source>
        <dbReference type="PIRSR" id="PIRSR602401-1"/>
    </source>
</evidence>
<accession>A8ZPR3</accession>
<dbReference type="CDD" id="cd20620">
    <property type="entry name" value="CYP132-like"/>
    <property type="match status" value="1"/>
</dbReference>
<dbReference type="InterPro" id="IPR036396">
    <property type="entry name" value="Cyt_P450_sf"/>
</dbReference>
<keyword evidence="3 7" id="KW-0479">Metal-binding</keyword>
<dbReference type="Pfam" id="PF00067">
    <property type="entry name" value="p450"/>
    <property type="match status" value="1"/>
</dbReference>
<dbReference type="InterPro" id="IPR001128">
    <property type="entry name" value="Cyt_P450"/>
</dbReference>
<dbReference type="InterPro" id="IPR002401">
    <property type="entry name" value="Cyt_P450_E_grp-I"/>
</dbReference>
<dbReference type="Gene3D" id="1.10.630.10">
    <property type="entry name" value="Cytochrome P450"/>
    <property type="match status" value="1"/>
</dbReference>
<feature type="binding site" description="axial binding residue" evidence="7">
    <location>
        <position position="397"/>
    </location>
    <ligand>
        <name>heme</name>
        <dbReference type="ChEBI" id="CHEBI:30413"/>
    </ligand>
    <ligandPart>
        <name>Fe</name>
        <dbReference type="ChEBI" id="CHEBI:18248"/>
    </ligandPart>
</feature>
<dbReference type="PANTHER" id="PTHR24291:SF50">
    <property type="entry name" value="BIFUNCTIONAL ALBAFLAVENONE MONOOXYGENASE_TERPENE SYNTHASE"/>
    <property type="match status" value="1"/>
</dbReference>
<organism evidence="9 10">
    <name type="scientific">Acaryochloris marina (strain MBIC 11017)</name>
    <dbReference type="NCBI Taxonomy" id="329726"/>
    <lineage>
        <taxon>Bacteria</taxon>
        <taxon>Bacillati</taxon>
        <taxon>Cyanobacteriota</taxon>
        <taxon>Cyanophyceae</taxon>
        <taxon>Acaryochloridales</taxon>
        <taxon>Acaryochloridaceae</taxon>
        <taxon>Acaryochloris</taxon>
    </lineage>
</organism>
<keyword evidence="4 8" id="KW-0560">Oxidoreductase</keyword>
<proteinExistence type="inferred from homology"/>
<comment type="similarity">
    <text evidence="1 8">Belongs to the cytochrome P450 family.</text>
</comment>
<evidence type="ECO:0000313" key="10">
    <source>
        <dbReference type="Proteomes" id="UP000000268"/>
    </source>
</evidence>
<keyword evidence="2 7" id="KW-0349">Heme</keyword>
<keyword evidence="6 8" id="KW-0503">Monooxygenase</keyword>
<dbReference type="PROSITE" id="PS00086">
    <property type="entry name" value="CYTOCHROME_P450"/>
    <property type="match status" value="1"/>
</dbReference>
<comment type="cofactor">
    <cofactor evidence="7">
        <name>heme</name>
        <dbReference type="ChEBI" id="CHEBI:30413"/>
    </cofactor>
</comment>
<dbReference type="HOGENOM" id="CLU_001570_5_1_3"/>
<dbReference type="SUPFAM" id="SSF48264">
    <property type="entry name" value="Cytochrome P450"/>
    <property type="match status" value="1"/>
</dbReference>
<reference evidence="9 10" key="1">
    <citation type="journal article" date="2008" name="Proc. Natl. Acad. Sci. U.S.A.">
        <title>Niche adaptation and genome expansion in the chlorophyll d-producing cyanobacterium Acaryochloris marina.</title>
        <authorList>
            <person name="Swingley W.D."/>
            <person name="Chen M."/>
            <person name="Cheung P.C."/>
            <person name="Conrad A.L."/>
            <person name="Dejesa L.C."/>
            <person name="Hao J."/>
            <person name="Honchak B.M."/>
            <person name="Karbach L.E."/>
            <person name="Kurdoglu A."/>
            <person name="Lahiri S."/>
            <person name="Mastrian S.D."/>
            <person name="Miyashita H."/>
            <person name="Page L."/>
            <person name="Ramakrishna P."/>
            <person name="Satoh S."/>
            <person name="Sattley W.M."/>
            <person name="Shimada Y."/>
            <person name="Taylor H.L."/>
            <person name="Tomo T."/>
            <person name="Tsuchiya T."/>
            <person name="Wang Z.T."/>
            <person name="Raymond J."/>
            <person name="Mimuro M."/>
            <person name="Blankenship R.E."/>
            <person name="Touchman J.W."/>
        </authorList>
    </citation>
    <scope>NUCLEOTIDE SEQUENCE [LARGE SCALE GENOMIC DNA]</scope>
    <source>
        <strain evidence="10">MBIC 11017</strain>
        <plasmid evidence="10">Plasmid pREB6</plasmid>
    </source>
</reference>
<dbReference type="RefSeq" id="WP_012168183.1">
    <property type="nucleotide sequence ID" value="NC_009931.1"/>
</dbReference>
<dbReference type="SMR" id="A8ZPR3"/>
<dbReference type="OrthoDB" id="446280at2"/>
<name>A8ZPR3_ACAM1</name>
<dbReference type="InterPro" id="IPR017972">
    <property type="entry name" value="Cyt_P450_CS"/>
</dbReference>
<sequence length="447" mass="50991">MTANASQLPLHDEAHRISGLAALRELFTFARNPIEFVTKSAQEYGDTAILSLGSIEIFLFHHPDLIAEVLNTQYQSFIKDVSYRSLSKVLGNGLVLSDGELWRRHRQLMTPAFSQERISAYASIVVEETSHLLKHWKKGGILDIYQEMRQLTVKVIAKALFGIDVTQTALEIGDALEAISLQIYHRAQTNFLLPDWMPTKSNLRANRAIQYLNKIVISIIEQRYQSPKDDLLSTLLSVKDEDGNQLSFEELRDEVMTLLLAGHDTTANALTWTIMLLAQHPTVANQLRKETQTELDGKIPNITFLPRLAYSQKVIRESMRLYSPAWILTREAIQDCQIGPYRLKKGAGVVVSQWVVHRDPRFFEEPEKFLPERWQDNFEQKLPRCTYFPFGAGPRVCIGKAFSMMEATLILAMIANQFHFKLVPDQSIELLPSITLRPKQGIKMILD</sequence>
<evidence type="ECO:0000313" key="9">
    <source>
        <dbReference type="EMBL" id="ABW33064.1"/>
    </source>
</evidence>
<protein>
    <submittedName>
        <fullName evidence="9">Cytochrome P450 family protein</fullName>
    </submittedName>
</protein>
<dbReference type="InterPro" id="IPR050196">
    <property type="entry name" value="Cytochrome_P450_Monoox"/>
</dbReference>
<evidence type="ECO:0000256" key="6">
    <source>
        <dbReference type="ARBA" id="ARBA00023033"/>
    </source>
</evidence>
<evidence type="ECO:0000256" key="2">
    <source>
        <dbReference type="ARBA" id="ARBA00022617"/>
    </source>
</evidence>
<evidence type="ECO:0000256" key="5">
    <source>
        <dbReference type="ARBA" id="ARBA00023004"/>
    </source>
</evidence>
<evidence type="ECO:0000256" key="3">
    <source>
        <dbReference type="ARBA" id="ARBA00022723"/>
    </source>
</evidence>
<keyword evidence="10" id="KW-1185">Reference proteome</keyword>
<keyword evidence="5 7" id="KW-0408">Iron</keyword>
<dbReference type="GO" id="GO:0004497">
    <property type="term" value="F:monooxygenase activity"/>
    <property type="evidence" value="ECO:0007669"/>
    <property type="project" value="UniProtKB-KW"/>
</dbReference>
<dbReference type="GO" id="GO:0020037">
    <property type="term" value="F:heme binding"/>
    <property type="evidence" value="ECO:0007669"/>
    <property type="project" value="InterPro"/>
</dbReference>
<dbReference type="PRINTS" id="PR00385">
    <property type="entry name" value="P450"/>
</dbReference>
<dbReference type="PANTHER" id="PTHR24291">
    <property type="entry name" value="CYTOCHROME P450 FAMILY 4"/>
    <property type="match status" value="1"/>
</dbReference>
<evidence type="ECO:0000256" key="1">
    <source>
        <dbReference type="ARBA" id="ARBA00010617"/>
    </source>
</evidence>
<evidence type="ECO:0000256" key="4">
    <source>
        <dbReference type="ARBA" id="ARBA00023002"/>
    </source>
</evidence>
<gene>
    <name evidence="9" type="ordered locus">AM1_F0120</name>
</gene>
<dbReference type="GO" id="GO:0016705">
    <property type="term" value="F:oxidoreductase activity, acting on paired donors, with incorporation or reduction of molecular oxygen"/>
    <property type="evidence" value="ECO:0007669"/>
    <property type="project" value="InterPro"/>
</dbReference>
<evidence type="ECO:0000256" key="8">
    <source>
        <dbReference type="RuleBase" id="RU000461"/>
    </source>
</evidence>
<keyword evidence="9" id="KW-0614">Plasmid</keyword>
<dbReference type="EMBL" id="CP000843">
    <property type="protein sequence ID" value="ABW33064.1"/>
    <property type="molecule type" value="Genomic_DNA"/>
</dbReference>
<dbReference type="AlphaFoldDB" id="A8ZPR3"/>